<evidence type="ECO:0000256" key="5">
    <source>
        <dbReference type="ARBA" id="ARBA00022519"/>
    </source>
</evidence>
<evidence type="ECO:0000256" key="14">
    <source>
        <dbReference type="ARBA" id="ARBA00023012"/>
    </source>
</evidence>
<evidence type="ECO:0000256" key="9">
    <source>
        <dbReference type="ARBA" id="ARBA00022737"/>
    </source>
</evidence>
<organism evidence="23 24">
    <name type="scientific">Alkalispirochaeta sphaeroplastigenens</name>
    <dbReference type="NCBI Taxonomy" id="1187066"/>
    <lineage>
        <taxon>Bacteria</taxon>
        <taxon>Pseudomonadati</taxon>
        <taxon>Spirochaetota</taxon>
        <taxon>Spirochaetia</taxon>
        <taxon>Spirochaetales</taxon>
        <taxon>Spirochaetaceae</taxon>
        <taxon>Alkalispirochaeta</taxon>
    </lineage>
</organism>
<dbReference type="InterPro" id="IPR035965">
    <property type="entry name" value="PAS-like_dom_sf"/>
</dbReference>
<evidence type="ECO:0000259" key="20">
    <source>
        <dbReference type="PROSITE" id="PS50110"/>
    </source>
</evidence>
<keyword evidence="7" id="KW-0808">Transferase</keyword>
<feature type="domain" description="PAC" evidence="22">
    <location>
        <begin position="787"/>
        <end position="838"/>
    </location>
</feature>
<dbReference type="InterPro" id="IPR001610">
    <property type="entry name" value="PAC"/>
</dbReference>
<dbReference type="Gene3D" id="3.30.450.20">
    <property type="entry name" value="PAS domain"/>
    <property type="match status" value="7"/>
</dbReference>
<feature type="domain" description="PAS" evidence="21">
    <location>
        <begin position="709"/>
        <end position="785"/>
    </location>
</feature>
<keyword evidence="6 16" id="KW-0597">Phosphoprotein</keyword>
<proteinExistence type="predicted"/>
<feature type="domain" description="Response regulatory" evidence="20">
    <location>
        <begin position="1361"/>
        <end position="1481"/>
    </location>
</feature>
<dbReference type="Gene3D" id="3.30.450.40">
    <property type="match status" value="1"/>
</dbReference>
<dbReference type="Proteomes" id="UP000237350">
    <property type="component" value="Unassembled WGS sequence"/>
</dbReference>
<dbReference type="FunFam" id="2.10.70.100:FF:000001">
    <property type="entry name" value="Sensory transduction histidine kinase"/>
    <property type="match status" value="1"/>
</dbReference>
<evidence type="ECO:0000256" key="8">
    <source>
        <dbReference type="ARBA" id="ARBA00022692"/>
    </source>
</evidence>
<dbReference type="SMART" id="SM00388">
    <property type="entry name" value="HisKA"/>
    <property type="match status" value="1"/>
</dbReference>
<evidence type="ECO:0000256" key="4">
    <source>
        <dbReference type="ARBA" id="ARBA00022475"/>
    </source>
</evidence>
<dbReference type="CDD" id="cd00082">
    <property type="entry name" value="HisKA"/>
    <property type="match status" value="1"/>
</dbReference>
<evidence type="ECO:0000256" key="6">
    <source>
        <dbReference type="ARBA" id="ARBA00022553"/>
    </source>
</evidence>
<evidence type="ECO:0000256" key="12">
    <source>
        <dbReference type="ARBA" id="ARBA00022840"/>
    </source>
</evidence>
<evidence type="ECO:0000256" key="1">
    <source>
        <dbReference type="ARBA" id="ARBA00000085"/>
    </source>
</evidence>
<dbReference type="InterPro" id="IPR011006">
    <property type="entry name" value="CheY-like_superfamily"/>
</dbReference>
<evidence type="ECO:0000256" key="10">
    <source>
        <dbReference type="ARBA" id="ARBA00022741"/>
    </source>
</evidence>
<dbReference type="NCBIfam" id="TIGR00229">
    <property type="entry name" value="sensory_box"/>
    <property type="match status" value="6"/>
</dbReference>
<evidence type="ECO:0000256" key="11">
    <source>
        <dbReference type="ARBA" id="ARBA00022777"/>
    </source>
</evidence>
<dbReference type="OrthoDB" id="6192248at2"/>
<feature type="modified residue" description="4-aspartylphosphate" evidence="16">
    <location>
        <position position="1566"/>
    </location>
</feature>
<dbReference type="SMART" id="SM00086">
    <property type="entry name" value="PAC"/>
    <property type="match status" value="6"/>
</dbReference>
<keyword evidence="14" id="KW-0902">Two-component regulatory system</keyword>
<evidence type="ECO:0000313" key="23">
    <source>
        <dbReference type="EMBL" id="POR05200.1"/>
    </source>
</evidence>
<feature type="domain" description="PAS" evidence="21">
    <location>
        <begin position="124"/>
        <end position="194"/>
    </location>
</feature>
<dbReference type="InterPro" id="IPR013655">
    <property type="entry name" value="PAS_fold_3"/>
</dbReference>
<dbReference type="SMART" id="SM00065">
    <property type="entry name" value="GAF"/>
    <property type="match status" value="1"/>
</dbReference>
<dbReference type="PANTHER" id="PTHR45339">
    <property type="entry name" value="HYBRID SIGNAL TRANSDUCTION HISTIDINE KINASE J"/>
    <property type="match status" value="1"/>
</dbReference>
<feature type="domain" description="PAC" evidence="22">
    <location>
        <begin position="1043"/>
        <end position="1096"/>
    </location>
</feature>
<feature type="region of interest" description="Disordered" evidence="18">
    <location>
        <begin position="1485"/>
        <end position="1507"/>
    </location>
</feature>
<name>A0A2S4K0A7_9SPIO</name>
<evidence type="ECO:0000256" key="15">
    <source>
        <dbReference type="ARBA" id="ARBA00023136"/>
    </source>
</evidence>
<evidence type="ECO:0000256" key="17">
    <source>
        <dbReference type="SAM" id="Coils"/>
    </source>
</evidence>
<keyword evidence="11" id="KW-0418">Kinase</keyword>
<keyword evidence="9" id="KW-0677">Repeat</keyword>
<gene>
    <name evidence="23" type="ORF">AU468_02310</name>
</gene>
<dbReference type="InterPro" id="IPR003018">
    <property type="entry name" value="GAF"/>
</dbReference>
<dbReference type="GO" id="GO:0005524">
    <property type="term" value="F:ATP binding"/>
    <property type="evidence" value="ECO:0007669"/>
    <property type="project" value="UniProtKB-KW"/>
</dbReference>
<feature type="domain" description="Histidine kinase" evidence="19">
    <location>
        <begin position="1114"/>
        <end position="1345"/>
    </location>
</feature>
<keyword evidence="17" id="KW-0175">Coiled coil</keyword>
<dbReference type="GO" id="GO:0000155">
    <property type="term" value="F:phosphorelay sensor kinase activity"/>
    <property type="evidence" value="ECO:0007669"/>
    <property type="project" value="InterPro"/>
</dbReference>
<dbReference type="CDD" id="cd00130">
    <property type="entry name" value="PAS"/>
    <property type="match status" value="6"/>
</dbReference>
<dbReference type="PRINTS" id="PR00344">
    <property type="entry name" value="BCTRLSENSOR"/>
</dbReference>
<dbReference type="InterPro" id="IPR003594">
    <property type="entry name" value="HATPase_dom"/>
</dbReference>
<comment type="caution">
    <text evidence="23">The sequence shown here is derived from an EMBL/GenBank/DDBJ whole genome shotgun (WGS) entry which is preliminary data.</text>
</comment>
<feature type="domain" description="PAS" evidence="21">
    <location>
        <begin position="864"/>
        <end position="909"/>
    </location>
</feature>
<evidence type="ECO:0000256" key="2">
    <source>
        <dbReference type="ARBA" id="ARBA00004429"/>
    </source>
</evidence>
<dbReference type="InterPro" id="IPR001789">
    <property type="entry name" value="Sig_transdc_resp-reg_receiver"/>
</dbReference>
<keyword evidence="24" id="KW-1185">Reference proteome</keyword>
<dbReference type="FunFam" id="1.10.287.130:FF:000003">
    <property type="entry name" value="Histidine kinase"/>
    <property type="match status" value="1"/>
</dbReference>
<dbReference type="SUPFAM" id="SSF52172">
    <property type="entry name" value="CheY-like"/>
    <property type="match status" value="2"/>
</dbReference>
<dbReference type="InterPro" id="IPR005467">
    <property type="entry name" value="His_kinase_dom"/>
</dbReference>
<dbReference type="Pfam" id="PF01590">
    <property type="entry name" value="GAF"/>
    <property type="match status" value="1"/>
</dbReference>
<dbReference type="SUPFAM" id="SSF55785">
    <property type="entry name" value="PYP-like sensor domain (PAS domain)"/>
    <property type="match status" value="7"/>
</dbReference>
<comment type="catalytic activity">
    <reaction evidence="1">
        <text>ATP + protein L-histidine = ADP + protein N-phospho-L-histidine.</text>
        <dbReference type="EC" id="2.7.13.3"/>
    </reaction>
</comment>
<keyword evidence="8" id="KW-0812">Transmembrane</keyword>
<dbReference type="InterPro" id="IPR000700">
    <property type="entry name" value="PAS-assoc_C"/>
</dbReference>
<evidence type="ECO:0000259" key="19">
    <source>
        <dbReference type="PROSITE" id="PS50109"/>
    </source>
</evidence>
<dbReference type="EMBL" id="LPWH01000005">
    <property type="protein sequence ID" value="POR05200.1"/>
    <property type="molecule type" value="Genomic_DNA"/>
</dbReference>
<accession>A0A2S4K0A7</accession>
<dbReference type="Gene3D" id="3.40.50.2300">
    <property type="match status" value="2"/>
</dbReference>
<dbReference type="Pfam" id="PF08448">
    <property type="entry name" value="PAS_4"/>
    <property type="match status" value="1"/>
</dbReference>
<sequence>MDPSDLNELFRASPFGFAHHQILLDDEGRPRDFRFLEVNPAFETLTSLDAGDILGKTARETLWTREPVDHALVELFGRVALQGGNETFEHYSGVLGRWYQVHAFSHSPGYFTTTFTDITRRKVQEEELERFFSVNLDLLCIADLEGRFLKTNQAWSDILGYSREELEGRRFLDFVHPDDLQPTLKAISTLADGEDLLCFTNRYRSRDGSWRHIEWRSHPRGERIYAAARDITERVRNEENNRRQLEFQKILAAASASFADIGDTPELDRVIDTILERLGNFFCADRSYLFRFTPDGRFMTNTHEWCSDNTLSQMHRARDIPLDSMPWWRERMETEGCVLISSVDSLPPEAGPEQGEFLAQGIQSLLSVSLADVPRSGPVPDEGSPGGRMIGFIGLDAVHRRCHWSREEVSLLRILGVIVGNGIERFRARDELRESELRLRHITESMGEVFWLRSADDSEMLYISPAYENIWGRTCQSLYDDPRSFFRSLHPDDAARIEAAYSSYLENHGFDEEYRVLRPDGTVRWVRARSFPVRDDEGEIIRHSGIATDITERVLKEEEIAREKILTDQFFNQSLHGFFICLLDQPLDWQDWASRDRMVEYALDHQRMTRVNQAMLDQYGASREEFIGITVRELFRHDPDHAREIWRGLFDRGAWHVETREQRLDDGTPIVIEGDYRCLYDDQGRILGHFGVQVDITARKEAERKLREAREQIKQIVATTPVVLYSYVIDSRGEPGLVFINSKVTEILGYQPEDFIGRIDLWKSCVHPDDLERVLTALQGLEERDSLEVEYRFRDTRGQWHWILDRHNVVRRGREGLEITGAWSDMTDRREMEEQLQYERNLFTAGPVFTIEWAPSRGWPVRSVSANVTQILGYTPREMTRRDFCYAALIHPDDAERISREVASHISNRTGAYEQSYRLKCGDGQYRWFYDFTMLVHDDRGELLAIRGYLYDQTRQKSAELALARERSRLAGIIEGTNVGTWEWNVSTGETVFNERWAGIIGYTLEELAPISIETWSRFAHPDDLRRSGEILEEHFRGERDYYECESRMRHKGGEWVWVLDRGKVVSWTSQGEPELVMGTHQDITARKRSEKELLLAKEEAEAASKAKSDFLANMSHEIRTPLNGVIGFTELLKDTPLSPVQKQYVDNANVSGHTLLQIINDILDFSKIEAGMMELEEIRVDMGALLESSVDIISYGASRKGLEVLLNIDPAMPRWALVDPVRLKQILANLLGNAVKFTESGEVELALRFQGQADDQEEGTGHESGQGVFHISVRDTGIGISELEREKLFRAFSQADSSTTRKFGGTGLGLIISEMIARKMGSKIRVESEPGRGTVFSFAFSARVERDQDGRSPMVPAGWRVLVVDDNASNRLILEELLGRWGLAVQSCGGGAEAVELLKREGPFDVIICDYHMPGLDGLETVRMIRTNLALTAEEQPVVLLHSSAETGNLQRECEDLGILFRLTKPVRADDLAEYLGTIACPVGPRRDSPGDRAGQGGQEGLPGEACRPTGEVTILIAEDVAMNMIMIKALLAKLLPSSRLLEAVNGAEAVELYRRESPDLVFMDVQMPEKDGVQATGEIRGLDLSSGGRSSPIVALTAGALREERERCLASGMDDFLTKPVDPEKLRECLGRYLPGVF</sequence>
<dbReference type="PROSITE" id="PS50112">
    <property type="entry name" value="PAS"/>
    <property type="match status" value="5"/>
</dbReference>
<dbReference type="CDD" id="cd17546">
    <property type="entry name" value="REC_hyHK_CKI1_RcsC-like"/>
    <property type="match status" value="2"/>
</dbReference>
<dbReference type="PANTHER" id="PTHR45339:SF1">
    <property type="entry name" value="HYBRID SIGNAL TRANSDUCTION HISTIDINE KINASE J"/>
    <property type="match status" value="1"/>
</dbReference>
<dbReference type="PROSITE" id="PS50109">
    <property type="entry name" value="HIS_KIN"/>
    <property type="match status" value="1"/>
</dbReference>
<evidence type="ECO:0000313" key="24">
    <source>
        <dbReference type="Proteomes" id="UP000237350"/>
    </source>
</evidence>
<dbReference type="SUPFAM" id="SSF47384">
    <property type="entry name" value="Homodimeric domain of signal transducing histidine kinase"/>
    <property type="match status" value="1"/>
</dbReference>
<dbReference type="EC" id="2.7.13.3" evidence="3"/>
<reference evidence="24" key="1">
    <citation type="submission" date="2015-12" db="EMBL/GenBank/DDBJ databases">
        <authorList>
            <person name="Lodha T.D."/>
            <person name="Chintalapati S."/>
            <person name="Chintalapati V.R."/>
            <person name="Sravanthi T."/>
        </authorList>
    </citation>
    <scope>NUCLEOTIDE SEQUENCE [LARGE SCALE GENOMIC DNA]</scope>
    <source>
        <strain evidence="24">JC133</strain>
    </source>
</reference>
<keyword evidence="12" id="KW-0067">ATP-binding</keyword>
<feature type="domain" description="PAC" evidence="22">
    <location>
        <begin position="913"/>
        <end position="965"/>
    </location>
</feature>
<feature type="modified residue" description="4-aspartylphosphate" evidence="16">
    <location>
        <position position="1411"/>
    </location>
</feature>
<dbReference type="Pfam" id="PF00512">
    <property type="entry name" value="HisKA"/>
    <property type="match status" value="1"/>
</dbReference>
<comment type="subcellular location">
    <subcellularLocation>
        <location evidence="2">Cell inner membrane</location>
        <topology evidence="2">Multi-pass membrane protein</topology>
    </subcellularLocation>
</comment>
<keyword evidence="4" id="KW-1003">Cell membrane</keyword>
<dbReference type="Pfam" id="PF00072">
    <property type="entry name" value="Response_reg"/>
    <property type="match status" value="2"/>
</dbReference>
<feature type="domain" description="Response regulatory" evidence="20">
    <location>
        <begin position="1515"/>
        <end position="1636"/>
    </location>
</feature>
<dbReference type="InterPro" id="IPR036890">
    <property type="entry name" value="HATPase_C_sf"/>
</dbReference>
<dbReference type="RefSeq" id="WP_103679330.1">
    <property type="nucleotide sequence ID" value="NZ_LPWH01000005.1"/>
</dbReference>
<dbReference type="SMART" id="SM00448">
    <property type="entry name" value="REC"/>
    <property type="match status" value="2"/>
</dbReference>
<evidence type="ECO:0000256" key="7">
    <source>
        <dbReference type="ARBA" id="ARBA00022679"/>
    </source>
</evidence>
<dbReference type="Gene3D" id="1.10.287.130">
    <property type="match status" value="1"/>
</dbReference>
<dbReference type="PROSITE" id="PS50113">
    <property type="entry name" value="PAC"/>
    <property type="match status" value="5"/>
</dbReference>
<dbReference type="SUPFAM" id="SSF55781">
    <property type="entry name" value="GAF domain-like"/>
    <property type="match status" value="1"/>
</dbReference>
<feature type="domain" description="PAS" evidence="21">
    <location>
        <begin position="966"/>
        <end position="1039"/>
    </location>
</feature>
<dbReference type="FunFam" id="3.30.565.10:FF:000010">
    <property type="entry name" value="Sensor histidine kinase RcsC"/>
    <property type="match status" value="1"/>
</dbReference>
<dbReference type="InterPro" id="IPR036097">
    <property type="entry name" value="HisK_dim/P_sf"/>
</dbReference>
<protein>
    <recommendedName>
        <fullName evidence="3">histidine kinase</fullName>
        <ecNumber evidence="3">2.7.13.3</ecNumber>
    </recommendedName>
</protein>
<dbReference type="GO" id="GO:0005886">
    <property type="term" value="C:plasma membrane"/>
    <property type="evidence" value="ECO:0007669"/>
    <property type="project" value="UniProtKB-SubCell"/>
</dbReference>
<dbReference type="Pfam" id="PF08447">
    <property type="entry name" value="PAS_3"/>
    <property type="match status" value="5"/>
</dbReference>
<dbReference type="CDD" id="cd16922">
    <property type="entry name" value="HATPase_EvgS-ArcB-TorS-like"/>
    <property type="match status" value="1"/>
</dbReference>
<dbReference type="PROSITE" id="PS50110">
    <property type="entry name" value="RESPONSE_REGULATORY"/>
    <property type="match status" value="2"/>
</dbReference>
<dbReference type="SMART" id="SM00091">
    <property type="entry name" value="PAS"/>
    <property type="match status" value="7"/>
</dbReference>
<keyword evidence="13" id="KW-1133">Transmembrane helix</keyword>
<keyword evidence="15" id="KW-0472">Membrane</keyword>
<evidence type="ECO:0000256" key="3">
    <source>
        <dbReference type="ARBA" id="ARBA00012438"/>
    </source>
</evidence>
<evidence type="ECO:0000256" key="13">
    <source>
        <dbReference type="ARBA" id="ARBA00022989"/>
    </source>
</evidence>
<dbReference type="Gene3D" id="3.30.565.10">
    <property type="entry name" value="Histidine kinase-like ATPase, C-terminal domain"/>
    <property type="match status" value="1"/>
</dbReference>
<evidence type="ECO:0000259" key="21">
    <source>
        <dbReference type="PROSITE" id="PS50112"/>
    </source>
</evidence>
<dbReference type="Pfam" id="PF13188">
    <property type="entry name" value="PAS_8"/>
    <property type="match status" value="1"/>
</dbReference>
<feature type="domain" description="PAC" evidence="22">
    <location>
        <begin position="510"/>
        <end position="562"/>
    </location>
</feature>
<dbReference type="SMART" id="SM00387">
    <property type="entry name" value="HATPase_c"/>
    <property type="match status" value="1"/>
</dbReference>
<dbReference type="InterPro" id="IPR004358">
    <property type="entry name" value="Sig_transdc_His_kin-like_C"/>
</dbReference>
<feature type="domain" description="PAS" evidence="21">
    <location>
        <begin position="435"/>
        <end position="508"/>
    </location>
</feature>
<keyword evidence="5" id="KW-0997">Cell inner membrane</keyword>
<dbReference type="InterPro" id="IPR029016">
    <property type="entry name" value="GAF-like_dom_sf"/>
</dbReference>
<dbReference type="Pfam" id="PF02518">
    <property type="entry name" value="HATPase_c"/>
    <property type="match status" value="1"/>
</dbReference>
<dbReference type="SUPFAM" id="SSF55874">
    <property type="entry name" value="ATPase domain of HSP90 chaperone/DNA topoisomerase II/histidine kinase"/>
    <property type="match status" value="1"/>
</dbReference>
<dbReference type="InterPro" id="IPR013656">
    <property type="entry name" value="PAS_4"/>
</dbReference>
<feature type="domain" description="PAC" evidence="22">
    <location>
        <begin position="655"/>
        <end position="708"/>
    </location>
</feature>
<dbReference type="InterPro" id="IPR003661">
    <property type="entry name" value="HisK_dim/P_dom"/>
</dbReference>
<keyword evidence="10" id="KW-0547">Nucleotide-binding</keyword>
<evidence type="ECO:0000259" key="22">
    <source>
        <dbReference type="PROSITE" id="PS50113"/>
    </source>
</evidence>
<evidence type="ECO:0000256" key="18">
    <source>
        <dbReference type="SAM" id="MobiDB-lite"/>
    </source>
</evidence>
<dbReference type="InterPro" id="IPR000014">
    <property type="entry name" value="PAS"/>
</dbReference>
<feature type="coiled-coil region" evidence="17">
    <location>
        <begin position="692"/>
        <end position="719"/>
    </location>
</feature>
<evidence type="ECO:0000256" key="16">
    <source>
        <dbReference type="PROSITE-ProRule" id="PRU00169"/>
    </source>
</evidence>